<accession>A0AAV8YLF8</accession>
<keyword evidence="10" id="KW-0067">ATP-binding</keyword>
<comment type="subcellular location">
    <subcellularLocation>
        <location evidence="1">Membrane</location>
        <topology evidence="1">Single-pass membrane protein</topology>
    </subcellularLocation>
</comment>
<dbReference type="InterPro" id="IPR008266">
    <property type="entry name" value="Tyr_kinase_AS"/>
</dbReference>
<evidence type="ECO:0000256" key="12">
    <source>
        <dbReference type="SAM" id="MobiDB-lite"/>
    </source>
</evidence>
<keyword evidence="4" id="KW-0472">Membrane</keyword>
<dbReference type="PROSITE" id="PS50011">
    <property type="entry name" value="PROTEIN_KINASE_DOM"/>
    <property type="match status" value="1"/>
</dbReference>
<dbReference type="PANTHER" id="PTHR24416">
    <property type="entry name" value="TYROSINE-PROTEIN KINASE RECEPTOR"/>
    <property type="match status" value="1"/>
</dbReference>
<dbReference type="PANTHER" id="PTHR24416:SF573">
    <property type="entry name" value="INACTIVE TYROSINE-PROTEIN KINASE 7"/>
    <property type="match status" value="1"/>
</dbReference>
<dbReference type="SUPFAM" id="SSF56112">
    <property type="entry name" value="Protein kinase-like (PK-like)"/>
    <property type="match status" value="1"/>
</dbReference>
<dbReference type="Pfam" id="PF13927">
    <property type="entry name" value="Ig_3"/>
    <property type="match status" value="2"/>
</dbReference>
<dbReference type="EMBL" id="JAPWTK010000075">
    <property type="protein sequence ID" value="KAJ8952010.1"/>
    <property type="molecule type" value="Genomic_DNA"/>
</dbReference>
<evidence type="ECO:0000256" key="3">
    <source>
        <dbReference type="ARBA" id="ARBA00022989"/>
    </source>
</evidence>
<dbReference type="InterPro" id="IPR003599">
    <property type="entry name" value="Ig_sub"/>
</dbReference>
<feature type="binding site" evidence="10">
    <location>
        <position position="479"/>
    </location>
    <ligand>
        <name>ATP</name>
        <dbReference type="ChEBI" id="CHEBI:30616"/>
    </ligand>
</feature>
<dbReference type="InterPro" id="IPR013783">
    <property type="entry name" value="Ig-like_fold"/>
</dbReference>
<evidence type="ECO:0000256" key="1">
    <source>
        <dbReference type="ARBA" id="ARBA00004167"/>
    </source>
</evidence>
<feature type="domain" description="Ig-like" evidence="14">
    <location>
        <begin position="180"/>
        <end position="278"/>
    </location>
</feature>
<feature type="binding site" evidence="11">
    <location>
        <position position="480"/>
    </location>
    <ligand>
        <name>Mg(2+)</name>
        <dbReference type="ChEBI" id="CHEBI:18420"/>
    </ligand>
</feature>
<evidence type="ECO:0000256" key="6">
    <source>
        <dbReference type="ARBA" id="ARBA00023170"/>
    </source>
</evidence>
<dbReference type="GO" id="GO:0016020">
    <property type="term" value="C:membrane"/>
    <property type="evidence" value="ECO:0007669"/>
    <property type="project" value="UniProtKB-SubCell"/>
</dbReference>
<dbReference type="PROSITE" id="PS50835">
    <property type="entry name" value="IG_LIKE"/>
    <property type="match status" value="2"/>
</dbReference>
<dbReference type="GO" id="GO:0004714">
    <property type="term" value="F:transmembrane receptor protein tyrosine kinase activity"/>
    <property type="evidence" value="ECO:0007669"/>
    <property type="project" value="UniProtKB-ARBA"/>
</dbReference>
<dbReference type="InterPro" id="IPR007110">
    <property type="entry name" value="Ig-like_dom"/>
</dbReference>
<dbReference type="PROSITE" id="PS00109">
    <property type="entry name" value="PROTEIN_KINASE_TYR"/>
    <property type="match status" value="1"/>
</dbReference>
<evidence type="ECO:0000256" key="11">
    <source>
        <dbReference type="PIRSR" id="PIRSR000615-3"/>
    </source>
</evidence>
<name>A0AAV8YLF8_9CUCU</name>
<evidence type="ECO:0000313" key="15">
    <source>
        <dbReference type="EMBL" id="KAJ8952010.1"/>
    </source>
</evidence>
<keyword evidence="6" id="KW-0675">Receptor</keyword>
<reference evidence="15" key="1">
    <citation type="journal article" date="2023" name="Insect Mol. Biol.">
        <title>Genome sequencing provides insights into the evolution of gene families encoding plant cell wall-degrading enzymes in longhorned beetles.</title>
        <authorList>
            <person name="Shin N.R."/>
            <person name="Okamura Y."/>
            <person name="Kirsch R."/>
            <person name="Pauchet Y."/>
        </authorList>
    </citation>
    <scope>NUCLEOTIDE SEQUENCE</scope>
    <source>
        <strain evidence="15">AMC_N1</strain>
    </source>
</reference>
<dbReference type="SMART" id="SM00409">
    <property type="entry name" value="IG"/>
    <property type="match status" value="3"/>
</dbReference>
<protein>
    <submittedName>
        <fullName evidence="15">Uncharacterized protein</fullName>
    </submittedName>
</protein>
<sequence>IGEPSVQLQEPESASFIQAGSDVILRCHLDASGEVHFEWFRRIIHPNGTLEIRNVTESDQGLYSCVGIRSESAEVPQSYTAELKLACYFSRDLEPLTSTSFEPPLPDDSKQIVGEGFLFQLTCLEPKKLSSGKKMISDSGDVRVDDGRLIIENITLEHAVTLQKTCDLNYLNICLFLAKPEITFHPSSVTVDENETSLLTCGFQSDSLPYTLVKWRKDGKLIKHDYGDSTLNHQRIRVYKQNGTLVIHNTVTTDRGEYVCEVVTTGQKPVLSKPATISVIEKLKFAPPSRKQEDGIGKRCQNSFHVTDMNGTLHFNSVQAEDKGKYICFASNSQGNINASIIIDVVATKTENGDVEHTELKDGANSSSAGPSKTKVNGIENHKEGQKSDGAETTNSQSSNHSKKSKSSNYDKLALSKSPKGDQANRTGRGDLKKFLLATQTDSTPSLTSVQCVAILHQLSRGMDHLANSRMVHKDLAARNCLVSSTLVAKVSLPRLTRDPYSQEYCKHVNQIIPLRWLPYEAVYEDEYSTKSDMYSFGVLIWEIFAQGELPQSKINDTSFLSKLKEKQLEWKVHPSTPEALIKIQESCWDVDPKKRPSFSEVSKEIGEVLKSM</sequence>
<dbReference type="GO" id="GO:0005524">
    <property type="term" value="F:ATP binding"/>
    <property type="evidence" value="ECO:0007669"/>
    <property type="project" value="UniProtKB-KW"/>
</dbReference>
<evidence type="ECO:0000256" key="4">
    <source>
        <dbReference type="ARBA" id="ARBA00023136"/>
    </source>
</evidence>
<dbReference type="AlphaFoldDB" id="A0AAV8YLF8"/>
<evidence type="ECO:0000256" key="10">
    <source>
        <dbReference type="PIRSR" id="PIRSR000615-2"/>
    </source>
</evidence>
<dbReference type="InterPro" id="IPR036179">
    <property type="entry name" value="Ig-like_dom_sf"/>
</dbReference>
<evidence type="ECO:0000256" key="7">
    <source>
        <dbReference type="ARBA" id="ARBA00023180"/>
    </source>
</evidence>
<evidence type="ECO:0000259" key="13">
    <source>
        <dbReference type="PROSITE" id="PS50011"/>
    </source>
</evidence>
<dbReference type="PRINTS" id="PR00109">
    <property type="entry name" value="TYRKINASE"/>
</dbReference>
<feature type="domain" description="Ig-like" evidence="14">
    <location>
        <begin position="4"/>
        <end position="76"/>
    </location>
</feature>
<keyword evidence="11" id="KW-0460">Magnesium</keyword>
<evidence type="ECO:0000256" key="9">
    <source>
        <dbReference type="PIRSR" id="PIRSR000615-1"/>
    </source>
</evidence>
<keyword evidence="8" id="KW-0393">Immunoglobulin domain</keyword>
<dbReference type="Gene3D" id="1.10.510.10">
    <property type="entry name" value="Transferase(Phosphotransferase) domain 1"/>
    <property type="match status" value="1"/>
</dbReference>
<dbReference type="InterPro" id="IPR000719">
    <property type="entry name" value="Prot_kinase_dom"/>
</dbReference>
<dbReference type="GO" id="GO:0046872">
    <property type="term" value="F:metal ion binding"/>
    <property type="evidence" value="ECO:0007669"/>
    <property type="project" value="UniProtKB-KW"/>
</dbReference>
<evidence type="ECO:0000313" key="16">
    <source>
        <dbReference type="Proteomes" id="UP001162162"/>
    </source>
</evidence>
<keyword evidence="2" id="KW-0812">Transmembrane</keyword>
<comment type="caution">
    <text evidence="15">The sequence shown here is derived from an EMBL/GenBank/DDBJ whole genome shotgun (WGS) entry which is preliminary data.</text>
</comment>
<feature type="compositionally biased region" description="Polar residues" evidence="12">
    <location>
        <begin position="364"/>
        <end position="375"/>
    </location>
</feature>
<dbReference type="SUPFAM" id="SSF48726">
    <property type="entry name" value="Immunoglobulin"/>
    <property type="match status" value="3"/>
</dbReference>
<feature type="non-terminal residue" evidence="15">
    <location>
        <position position="1"/>
    </location>
</feature>
<dbReference type="Pfam" id="PF07714">
    <property type="entry name" value="PK_Tyr_Ser-Thr"/>
    <property type="match status" value="1"/>
</dbReference>
<feature type="region of interest" description="Disordered" evidence="12">
    <location>
        <begin position="358"/>
        <end position="428"/>
    </location>
</feature>
<feature type="domain" description="Protein kinase" evidence="13">
    <location>
        <begin position="304"/>
        <end position="610"/>
    </location>
</feature>
<keyword evidence="7" id="KW-0325">Glycoprotein</keyword>
<keyword evidence="11" id="KW-0479">Metal-binding</keyword>
<dbReference type="InterPro" id="IPR001245">
    <property type="entry name" value="Ser-Thr/Tyr_kinase_cat_dom"/>
</dbReference>
<evidence type="ECO:0000259" key="14">
    <source>
        <dbReference type="PROSITE" id="PS50835"/>
    </source>
</evidence>
<keyword evidence="5" id="KW-1015">Disulfide bond</keyword>
<feature type="active site" description="Proton acceptor" evidence="9">
    <location>
        <position position="475"/>
    </location>
</feature>
<evidence type="ECO:0000256" key="8">
    <source>
        <dbReference type="ARBA" id="ARBA00023319"/>
    </source>
</evidence>
<evidence type="ECO:0000256" key="2">
    <source>
        <dbReference type="ARBA" id="ARBA00022692"/>
    </source>
</evidence>
<dbReference type="InterPro" id="IPR011009">
    <property type="entry name" value="Kinase-like_dom_sf"/>
</dbReference>
<keyword evidence="3" id="KW-1133">Transmembrane helix</keyword>
<gene>
    <name evidence="15" type="ORF">NQ318_023450</name>
</gene>
<dbReference type="SMART" id="SM00408">
    <property type="entry name" value="IGc2"/>
    <property type="match status" value="3"/>
</dbReference>
<feature type="compositionally biased region" description="Basic and acidic residues" evidence="12">
    <location>
        <begin position="380"/>
        <end position="390"/>
    </location>
</feature>
<keyword evidence="16" id="KW-1185">Reference proteome</keyword>
<dbReference type="InterPro" id="IPR003598">
    <property type="entry name" value="Ig_sub2"/>
</dbReference>
<dbReference type="InterPro" id="IPR050122">
    <property type="entry name" value="RTK"/>
</dbReference>
<dbReference type="Proteomes" id="UP001162162">
    <property type="component" value="Unassembled WGS sequence"/>
</dbReference>
<organism evidence="15 16">
    <name type="scientific">Aromia moschata</name>
    <dbReference type="NCBI Taxonomy" id="1265417"/>
    <lineage>
        <taxon>Eukaryota</taxon>
        <taxon>Metazoa</taxon>
        <taxon>Ecdysozoa</taxon>
        <taxon>Arthropoda</taxon>
        <taxon>Hexapoda</taxon>
        <taxon>Insecta</taxon>
        <taxon>Pterygota</taxon>
        <taxon>Neoptera</taxon>
        <taxon>Endopterygota</taxon>
        <taxon>Coleoptera</taxon>
        <taxon>Polyphaga</taxon>
        <taxon>Cucujiformia</taxon>
        <taxon>Chrysomeloidea</taxon>
        <taxon>Cerambycidae</taxon>
        <taxon>Cerambycinae</taxon>
        <taxon>Callichromatini</taxon>
        <taxon>Aromia</taxon>
    </lineage>
</organism>
<evidence type="ECO:0000256" key="5">
    <source>
        <dbReference type="ARBA" id="ARBA00023157"/>
    </source>
</evidence>
<keyword evidence="10" id="KW-0547">Nucleotide-binding</keyword>
<proteinExistence type="predicted"/>
<dbReference type="Gene3D" id="2.60.40.10">
    <property type="entry name" value="Immunoglobulins"/>
    <property type="match status" value="3"/>
</dbReference>